<keyword evidence="2" id="KW-1185">Reference proteome</keyword>
<evidence type="ECO:0000313" key="1">
    <source>
        <dbReference type="EMBL" id="SCL15971.1"/>
    </source>
</evidence>
<organism evidence="1 2">
    <name type="scientific">Micromonospora rhizosphaerae</name>
    <dbReference type="NCBI Taxonomy" id="568872"/>
    <lineage>
        <taxon>Bacteria</taxon>
        <taxon>Bacillati</taxon>
        <taxon>Actinomycetota</taxon>
        <taxon>Actinomycetes</taxon>
        <taxon>Micromonosporales</taxon>
        <taxon>Micromonosporaceae</taxon>
        <taxon>Micromonospora</taxon>
    </lineage>
</organism>
<dbReference type="OrthoDB" id="3637779at2"/>
<dbReference type="Proteomes" id="UP000199413">
    <property type="component" value="Unassembled WGS sequence"/>
</dbReference>
<proteinExistence type="predicted"/>
<sequence>MRADTGWLETWREDLREAVASAVLDFEDRYGYPPGGNAVSRPDMTAAARLAAVHPAIPADLVDLYAKVGAVDLPDIGNGFFLHTASDVADAHESRDLWHIRGRHDADVVVFASDGGGTQYGLATPEGSPVYRLPPDLVLGGIYTSENPRFDVAAPDLSTFLDRILQAVKTFAASSTPPSL</sequence>
<gene>
    <name evidence="1" type="ORF">GA0070624_0881</name>
</gene>
<dbReference type="RefSeq" id="WP_091336856.1">
    <property type="nucleotide sequence ID" value="NZ_FMHV01000002.1"/>
</dbReference>
<name>A0A1C6RFW5_9ACTN</name>
<evidence type="ECO:0000313" key="2">
    <source>
        <dbReference type="Proteomes" id="UP000199413"/>
    </source>
</evidence>
<dbReference type="AlphaFoldDB" id="A0A1C6RFW5"/>
<evidence type="ECO:0008006" key="3">
    <source>
        <dbReference type="Google" id="ProtNLM"/>
    </source>
</evidence>
<reference evidence="2" key="1">
    <citation type="submission" date="2016-06" db="EMBL/GenBank/DDBJ databases">
        <authorList>
            <person name="Varghese N."/>
            <person name="Submissions Spin"/>
        </authorList>
    </citation>
    <scope>NUCLEOTIDE SEQUENCE [LARGE SCALE GENOMIC DNA]</scope>
    <source>
        <strain evidence="2">DSM 45431</strain>
    </source>
</reference>
<dbReference type="EMBL" id="FMHV01000002">
    <property type="protein sequence ID" value="SCL15971.1"/>
    <property type="molecule type" value="Genomic_DNA"/>
</dbReference>
<protein>
    <recommendedName>
        <fullName evidence="3">SMI1 / KNR4 family (SUKH-1)</fullName>
    </recommendedName>
</protein>
<accession>A0A1C6RFW5</accession>